<dbReference type="Pfam" id="PF08327">
    <property type="entry name" value="AHSA1"/>
    <property type="match status" value="1"/>
</dbReference>
<gene>
    <name evidence="3" type="ORF">L6773_14000</name>
</gene>
<dbReference type="Proteomes" id="UP001165366">
    <property type="component" value="Unassembled WGS sequence"/>
</dbReference>
<accession>A0ABS9KFR4</accession>
<protein>
    <submittedName>
        <fullName evidence="3">SRPBCC family protein</fullName>
    </submittedName>
</protein>
<feature type="domain" description="Activator of Hsp90 ATPase homologue 1/2-like C-terminal" evidence="2">
    <location>
        <begin position="23"/>
        <end position="157"/>
    </location>
</feature>
<dbReference type="InterPro" id="IPR013538">
    <property type="entry name" value="ASHA1/2-like_C"/>
</dbReference>
<sequence length="181" mass="21148">MNTEYGSYIHPETLRFERLLPSPIERVWAFLTESDKKAKWLADGDIEPRIGGKVELHFYHKNLSEEEDPIPEKYREMENGASYTGRVTQWDPPRLLSYTWFEEDPDDQSEVTFELIPQENDKVLLVLTHRRVGDKRNIIIGALAGWHTHLNILADRLAGNQPKGFWKVHTTVEKDYDQQVS</sequence>
<proteinExistence type="inferred from homology"/>
<reference evidence="3" key="2">
    <citation type="submission" date="2024-05" db="EMBL/GenBank/DDBJ databases">
        <title>Rhodohalobacter halophilus gen. nov., sp. nov., a moderately halophilic member of the family Balneolaceae.</title>
        <authorList>
            <person name="Xia J."/>
        </authorList>
    </citation>
    <scope>NUCLEOTIDE SEQUENCE</scope>
    <source>
        <strain evidence="3">WB101</strain>
    </source>
</reference>
<evidence type="ECO:0000313" key="4">
    <source>
        <dbReference type="Proteomes" id="UP001165366"/>
    </source>
</evidence>
<dbReference type="Gene3D" id="3.30.530.20">
    <property type="match status" value="1"/>
</dbReference>
<name>A0ABS9KFR4_9BACT</name>
<dbReference type="EMBL" id="JAKLWS010000019">
    <property type="protein sequence ID" value="MCG2589688.1"/>
    <property type="molecule type" value="Genomic_DNA"/>
</dbReference>
<dbReference type="SUPFAM" id="SSF55961">
    <property type="entry name" value="Bet v1-like"/>
    <property type="match status" value="1"/>
</dbReference>
<evidence type="ECO:0000256" key="1">
    <source>
        <dbReference type="ARBA" id="ARBA00006817"/>
    </source>
</evidence>
<keyword evidence="4" id="KW-1185">Reference proteome</keyword>
<evidence type="ECO:0000313" key="3">
    <source>
        <dbReference type="EMBL" id="MCG2589688.1"/>
    </source>
</evidence>
<dbReference type="CDD" id="cd08899">
    <property type="entry name" value="SRPBCC_CalC_Aha1-like_6"/>
    <property type="match status" value="1"/>
</dbReference>
<comment type="caution">
    <text evidence="3">The sequence shown here is derived from an EMBL/GenBank/DDBJ whole genome shotgun (WGS) entry which is preliminary data.</text>
</comment>
<evidence type="ECO:0000259" key="2">
    <source>
        <dbReference type="Pfam" id="PF08327"/>
    </source>
</evidence>
<reference evidence="3" key="1">
    <citation type="submission" date="2022-01" db="EMBL/GenBank/DDBJ databases">
        <authorList>
            <person name="Wang Y."/>
        </authorList>
    </citation>
    <scope>NUCLEOTIDE SEQUENCE</scope>
    <source>
        <strain evidence="3">WB101</strain>
    </source>
</reference>
<dbReference type="RefSeq" id="WP_237855048.1">
    <property type="nucleotide sequence ID" value="NZ_JAKLWS010000019.1"/>
</dbReference>
<dbReference type="InterPro" id="IPR023393">
    <property type="entry name" value="START-like_dom_sf"/>
</dbReference>
<organism evidence="3 4">
    <name type="scientific">Rhodohalobacter sulfatireducens</name>
    <dbReference type="NCBI Taxonomy" id="2911366"/>
    <lineage>
        <taxon>Bacteria</taxon>
        <taxon>Pseudomonadati</taxon>
        <taxon>Balneolota</taxon>
        <taxon>Balneolia</taxon>
        <taxon>Balneolales</taxon>
        <taxon>Balneolaceae</taxon>
        <taxon>Rhodohalobacter</taxon>
    </lineage>
</organism>
<comment type="similarity">
    <text evidence="1">Belongs to the AHA1 family.</text>
</comment>